<feature type="domain" description="DNA-directed DNA polymerase family A palm" evidence="20">
    <location>
        <begin position="716"/>
        <end position="922"/>
    </location>
</feature>
<dbReference type="FunFam" id="3.30.420.10:FF:000026">
    <property type="entry name" value="DNA polymerase I"/>
    <property type="match status" value="1"/>
</dbReference>
<dbReference type="InterPro" id="IPR002421">
    <property type="entry name" value="5-3_exonuclease"/>
</dbReference>
<protein>
    <recommendedName>
        <fullName evidence="4 16">DNA polymerase I</fullName>
        <ecNumber evidence="3 16">2.7.7.7</ecNumber>
    </recommendedName>
</protein>
<evidence type="ECO:0000256" key="11">
    <source>
        <dbReference type="ARBA" id="ARBA00022839"/>
    </source>
</evidence>
<evidence type="ECO:0000256" key="9">
    <source>
        <dbReference type="ARBA" id="ARBA00022763"/>
    </source>
</evidence>
<dbReference type="EMBL" id="FNCS01000004">
    <property type="protein sequence ID" value="SDG57911.1"/>
    <property type="molecule type" value="Genomic_DNA"/>
</dbReference>
<evidence type="ECO:0000256" key="2">
    <source>
        <dbReference type="ARBA" id="ARBA00011541"/>
    </source>
</evidence>
<dbReference type="InterPro" id="IPR012337">
    <property type="entry name" value="RNaseH-like_sf"/>
</dbReference>
<dbReference type="InterPro" id="IPR043502">
    <property type="entry name" value="DNA/RNA_pol_sf"/>
</dbReference>
<keyword evidence="14 17" id="KW-0234">DNA repair</keyword>
<keyword evidence="11 17" id="KW-0269">Exonuclease</keyword>
<dbReference type="Pfam" id="PF02739">
    <property type="entry name" value="5_3_exonuc_N"/>
    <property type="match status" value="1"/>
</dbReference>
<dbReference type="Gene3D" id="3.30.70.370">
    <property type="match status" value="1"/>
</dbReference>
<comment type="catalytic activity">
    <reaction evidence="15 17">
        <text>DNA(n) + a 2'-deoxyribonucleoside 5'-triphosphate = DNA(n+1) + diphosphate</text>
        <dbReference type="Rhea" id="RHEA:22508"/>
        <dbReference type="Rhea" id="RHEA-COMP:17339"/>
        <dbReference type="Rhea" id="RHEA-COMP:17340"/>
        <dbReference type="ChEBI" id="CHEBI:33019"/>
        <dbReference type="ChEBI" id="CHEBI:61560"/>
        <dbReference type="ChEBI" id="CHEBI:173112"/>
        <dbReference type="EC" id="2.7.7.7"/>
    </reaction>
</comment>
<dbReference type="PANTHER" id="PTHR10133">
    <property type="entry name" value="DNA POLYMERASE I"/>
    <property type="match status" value="1"/>
</dbReference>
<dbReference type="OrthoDB" id="9806424at2"/>
<dbReference type="Pfam" id="PF00476">
    <property type="entry name" value="DNA_pol_A"/>
    <property type="match status" value="1"/>
</dbReference>
<dbReference type="InterPro" id="IPR020045">
    <property type="entry name" value="DNA_polI_H3TH"/>
</dbReference>
<dbReference type="GO" id="GO:0003887">
    <property type="term" value="F:DNA-directed DNA polymerase activity"/>
    <property type="evidence" value="ECO:0007669"/>
    <property type="project" value="UniProtKB-UniRule"/>
</dbReference>
<evidence type="ECO:0000256" key="6">
    <source>
        <dbReference type="ARBA" id="ARBA00022695"/>
    </source>
</evidence>
<dbReference type="RefSeq" id="WP_090595106.1">
    <property type="nucleotide sequence ID" value="NZ_FNCS01000004.1"/>
</dbReference>
<dbReference type="InterPro" id="IPR036279">
    <property type="entry name" value="5-3_exonuclease_C_sf"/>
</dbReference>
<dbReference type="SMART" id="SM00279">
    <property type="entry name" value="HhH2"/>
    <property type="match status" value="1"/>
</dbReference>
<dbReference type="InterPro" id="IPR002298">
    <property type="entry name" value="DNA_polymerase_A"/>
</dbReference>
<evidence type="ECO:0000256" key="12">
    <source>
        <dbReference type="ARBA" id="ARBA00022932"/>
    </source>
</evidence>
<evidence type="ECO:0000313" key="21">
    <source>
        <dbReference type="EMBL" id="SDG57911.1"/>
    </source>
</evidence>
<keyword evidence="7 17" id="KW-0235">DNA replication</keyword>
<keyword evidence="6 17" id="KW-0548">Nucleotidyltransferase</keyword>
<dbReference type="SUPFAM" id="SSF47807">
    <property type="entry name" value="5' to 3' exonuclease, C-terminal subdomain"/>
    <property type="match status" value="1"/>
</dbReference>
<dbReference type="SUPFAM" id="SSF53098">
    <property type="entry name" value="Ribonuclease H-like"/>
    <property type="match status" value="1"/>
</dbReference>
<dbReference type="Gene3D" id="3.40.50.1010">
    <property type="entry name" value="5'-nuclease"/>
    <property type="match status" value="1"/>
</dbReference>
<keyword evidence="8" id="KW-0540">Nuclease</keyword>
<evidence type="ECO:0000256" key="8">
    <source>
        <dbReference type="ARBA" id="ARBA00022722"/>
    </source>
</evidence>
<dbReference type="InterPro" id="IPR029060">
    <property type="entry name" value="PIN-like_dom_sf"/>
</dbReference>
<dbReference type="InterPro" id="IPR002562">
    <property type="entry name" value="3'-5'_exonuclease_dom"/>
</dbReference>
<dbReference type="CDD" id="cd06139">
    <property type="entry name" value="DNA_polA_I_Ecoli_like_exo"/>
    <property type="match status" value="1"/>
</dbReference>
<evidence type="ECO:0000259" key="20">
    <source>
        <dbReference type="SMART" id="SM00482"/>
    </source>
</evidence>
<evidence type="ECO:0000259" key="19">
    <source>
        <dbReference type="SMART" id="SM00475"/>
    </source>
</evidence>
<dbReference type="NCBIfam" id="TIGR00593">
    <property type="entry name" value="pola"/>
    <property type="match status" value="1"/>
</dbReference>
<evidence type="ECO:0000256" key="15">
    <source>
        <dbReference type="ARBA" id="ARBA00049244"/>
    </source>
</evidence>
<reference evidence="21 22" key="1">
    <citation type="submission" date="2016-10" db="EMBL/GenBank/DDBJ databases">
        <authorList>
            <person name="de Groot N.N."/>
        </authorList>
    </citation>
    <scope>NUCLEOTIDE SEQUENCE [LARGE SCALE GENOMIC DNA]</scope>
    <source>
        <strain evidence="21 22">CGMCC 1.10267</strain>
    </source>
</reference>
<dbReference type="SMART" id="SM00474">
    <property type="entry name" value="35EXOc"/>
    <property type="match status" value="1"/>
</dbReference>
<dbReference type="CDD" id="cd08637">
    <property type="entry name" value="DNA_pol_A_pol_I_C"/>
    <property type="match status" value="1"/>
</dbReference>
<dbReference type="FunFam" id="1.10.150.20:FF:000003">
    <property type="entry name" value="DNA polymerase I"/>
    <property type="match status" value="1"/>
</dbReference>
<dbReference type="PRINTS" id="PR00868">
    <property type="entry name" value="DNAPOLI"/>
</dbReference>
<evidence type="ECO:0000256" key="17">
    <source>
        <dbReference type="RuleBase" id="RU004460"/>
    </source>
</evidence>
<evidence type="ECO:0000256" key="10">
    <source>
        <dbReference type="ARBA" id="ARBA00022801"/>
    </source>
</evidence>
<dbReference type="SMART" id="SM00475">
    <property type="entry name" value="53EXOc"/>
    <property type="match status" value="1"/>
</dbReference>
<dbReference type="STRING" id="440168.SAMN04487974_10477"/>
<keyword evidence="9 17" id="KW-0227">DNA damage</keyword>
<dbReference type="GO" id="GO:0008408">
    <property type="term" value="F:3'-5' exonuclease activity"/>
    <property type="evidence" value="ECO:0007669"/>
    <property type="project" value="UniProtKB-UniRule"/>
</dbReference>
<dbReference type="GO" id="GO:0003677">
    <property type="term" value="F:DNA binding"/>
    <property type="evidence" value="ECO:0007669"/>
    <property type="project" value="UniProtKB-UniRule"/>
</dbReference>
<dbReference type="Gene3D" id="1.10.150.20">
    <property type="entry name" value="5' to 3' exonuclease, C-terminal subdomain"/>
    <property type="match status" value="2"/>
</dbReference>
<keyword evidence="22" id="KW-1185">Reference proteome</keyword>
<dbReference type="Pfam" id="PF01367">
    <property type="entry name" value="5_3_exonuc"/>
    <property type="match status" value="1"/>
</dbReference>
<dbReference type="Gene3D" id="1.20.1060.10">
    <property type="entry name" value="Taq DNA Polymerase, Chain T, domain 4"/>
    <property type="match status" value="1"/>
</dbReference>
<dbReference type="InterPro" id="IPR018320">
    <property type="entry name" value="DNA_polymerase_1"/>
</dbReference>
<evidence type="ECO:0000256" key="13">
    <source>
        <dbReference type="ARBA" id="ARBA00023125"/>
    </source>
</evidence>
<dbReference type="GO" id="GO:0006261">
    <property type="term" value="P:DNA-templated DNA replication"/>
    <property type="evidence" value="ECO:0007669"/>
    <property type="project" value="UniProtKB-UniRule"/>
</dbReference>
<proteinExistence type="inferred from homology"/>
<evidence type="ECO:0000256" key="4">
    <source>
        <dbReference type="ARBA" id="ARBA00020311"/>
    </source>
</evidence>
<dbReference type="GO" id="GO:0008409">
    <property type="term" value="F:5'-3' exonuclease activity"/>
    <property type="evidence" value="ECO:0007669"/>
    <property type="project" value="UniProtKB-UniRule"/>
</dbReference>
<dbReference type="FunFam" id="1.20.1060.10:FF:000001">
    <property type="entry name" value="DNA polymerase I"/>
    <property type="match status" value="1"/>
</dbReference>
<comment type="subunit">
    <text evidence="2">Single-chain monomer with multiple functions.</text>
</comment>
<keyword evidence="12 17" id="KW-0239">DNA-directed DNA polymerase</keyword>
<comment type="function">
    <text evidence="17">In addition to polymerase activity, this DNA polymerase exhibits 3'-5' and 5'-3' exonuclease activity.</text>
</comment>
<dbReference type="FunFam" id="1.10.150.20:FF:000002">
    <property type="entry name" value="DNA polymerase I"/>
    <property type="match status" value="1"/>
</dbReference>
<feature type="domain" description="3'-5' exonuclease" evidence="18">
    <location>
        <begin position="354"/>
        <end position="547"/>
    </location>
</feature>
<dbReference type="GO" id="GO:0006302">
    <property type="term" value="P:double-strand break repair"/>
    <property type="evidence" value="ECO:0007669"/>
    <property type="project" value="TreeGrafter"/>
</dbReference>
<dbReference type="InterPro" id="IPR019760">
    <property type="entry name" value="DNA-dir_DNA_pol_A_CS"/>
</dbReference>
<dbReference type="EC" id="2.7.7.7" evidence="3 16"/>
<dbReference type="InterPro" id="IPR020046">
    <property type="entry name" value="5-3_exonucl_a-hlix_arch_N"/>
</dbReference>
<accession>A0A1G7VED3</accession>
<organism evidence="21 22">
    <name type="scientific">Pelagibacterium luteolum</name>
    <dbReference type="NCBI Taxonomy" id="440168"/>
    <lineage>
        <taxon>Bacteria</taxon>
        <taxon>Pseudomonadati</taxon>
        <taxon>Pseudomonadota</taxon>
        <taxon>Alphaproteobacteria</taxon>
        <taxon>Hyphomicrobiales</taxon>
        <taxon>Devosiaceae</taxon>
        <taxon>Pelagibacterium</taxon>
    </lineage>
</organism>
<evidence type="ECO:0000259" key="18">
    <source>
        <dbReference type="SMART" id="SM00474"/>
    </source>
</evidence>
<dbReference type="SMART" id="SM00482">
    <property type="entry name" value="POLAc"/>
    <property type="match status" value="1"/>
</dbReference>
<sequence length="962" mass="104673">MHLVLVDGSSFIFRAYHALPPLTRKSDGLPVGAVSGFCNMLYKLTEDLKGEDEPTHFAVIFDYSGSSFRNELYDQYKAHRPEAPEDLVPQFPLTRSATRAFNLPSIEQEGFEADDIIATYACRMRDAGGKVTIVSSDKDLMQLVDDKVSMLDTIARPGQPPLRWIGPDEVVAKFGVTPDKVVEVQALCGDPVDNVPGIPGIGIKTAALLINEYGDLETLLARASEIKQNKRRESIIENAELARISRKLVQLDCNTPVELDLDALVRQPLEAKLLIPFLKAMEFTSITRRIAGLLEVDPDDFEADAELAAKGASIPGAIDVSEGPAPASGLSGPDAHAEAVLEKIRAIPCKHDDYEIVRDAAALAVWIEDIVATGHVAIDTETTGLDNQAADLVGICLATRPGKACYIPLGHTTGNDDMFGGGKAEGQMDMRQALDMLRPVLQDPAILKIGQNVKYDMGILARYAITMAPIDDTLLMSYALDGARNNGMDALADKYLSHTCIKFTDLAGTGKNQLTFDKIEIEAAARYAAEDADVTLRLWTILKPRLVAAGVTTVYETLDRPLTPVLARMEARGVSVDRQILSRLSGEFAQRAAALEATAYELAGEKFNLGSPKQLGDILFGKMGLEGGTKTKTGAWATGASVLDDLALQGVPLAKTLLDWRGVSKLKSTYTDALPGYINARTGRVHTSYNQASVATGRLSSNEPNLQNIPIRTEDGRKIRTAFVAAPGNVLISADYSQIELRVLAHIADIDALKDAFEEGQDIHAMTASEMFNVPIEGMDPMVRRRAKAINFGIIYGISAFGLANQLGISRGEAGDYIKTYFARFPGIQDYMAEQRRIVKAQGYVSTIFGRKIPFDNVNTKNPSERAFIERASINAPIQGSAADIIRRAMIRMERVLSDENVPADMLLQVHDELIFESPADKADQAIPLIKRVMEGAAEPALRLSVPLQVDAKAAQNWEEAH</sequence>
<keyword evidence="13 17" id="KW-0238">DNA-binding</keyword>
<dbReference type="InterPro" id="IPR008918">
    <property type="entry name" value="HhH2"/>
</dbReference>
<evidence type="ECO:0000256" key="7">
    <source>
        <dbReference type="ARBA" id="ARBA00022705"/>
    </source>
</evidence>
<comment type="similarity">
    <text evidence="1 17">Belongs to the DNA polymerase type-A family.</text>
</comment>
<dbReference type="NCBIfam" id="NF004397">
    <property type="entry name" value="PRK05755.1"/>
    <property type="match status" value="1"/>
</dbReference>
<evidence type="ECO:0000256" key="14">
    <source>
        <dbReference type="ARBA" id="ARBA00023204"/>
    </source>
</evidence>
<name>A0A1G7VED3_9HYPH</name>
<keyword evidence="5 17" id="KW-0808">Transferase</keyword>
<dbReference type="Gene3D" id="3.30.420.10">
    <property type="entry name" value="Ribonuclease H-like superfamily/Ribonuclease H"/>
    <property type="match status" value="1"/>
</dbReference>
<evidence type="ECO:0000256" key="3">
    <source>
        <dbReference type="ARBA" id="ARBA00012417"/>
    </source>
</evidence>
<dbReference type="FunFam" id="3.40.50.1010:FF:000001">
    <property type="entry name" value="DNA polymerase I"/>
    <property type="match status" value="1"/>
</dbReference>
<dbReference type="Proteomes" id="UP000199495">
    <property type="component" value="Unassembled WGS sequence"/>
</dbReference>
<dbReference type="SUPFAM" id="SSF56672">
    <property type="entry name" value="DNA/RNA polymerases"/>
    <property type="match status" value="1"/>
</dbReference>
<dbReference type="CDD" id="cd09898">
    <property type="entry name" value="H3TH_53EXO"/>
    <property type="match status" value="1"/>
</dbReference>
<dbReference type="PROSITE" id="PS00447">
    <property type="entry name" value="DNA_POLYMERASE_A"/>
    <property type="match status" value="1"/>
</dbReference>
<dbReference type="InterPro" id="IPR036397">
    <property type="entry name" value="RNaseH_sf"/>
</dbReference>
<dbReference type="Pfam" id="PF01612">
    <property type="entry name" value="DNA_pol_A_exo1"/>
    <property type="match status" value="1"/>
</dbReference>
<dbReference type="SUPFAM" id="SSF88723">
    <property type="entry name" value="PIN domain-like"/>
    <property type="match status" value="1"/>
</dbReference>
<keyword evidence="10 17" id="KW-0378">Hydrolase</keyword>
<evidence type="ECO:0000256" key="1">
    <source>
        <dbReference type="ARBA" id="ARBA00007705"/>
    </source>
</evidence>
<gene>
    <name evidence="17" type="primary">polA</name>
    <name evidence="21" type="ORF">SAMN04487974_10477</name>
</gene>
<feature type="domain" description="5'-3' exonuclease" evidence="19">
    <location>
        <begin position="1"/>
        <end position="267"/>
    </location>
</feature>
<evidence type="ECO:0000313" key="22">
    <source>
        <dbReference type="Proteomes" id="UP000199495"/>
    </source>
</evidence>
<evidence type="ECO:0000256" key="16">
    <source>
        <dbReference type="NCBIfam" id="TIGR00593"/>
    </source>
</evidence>
<dbReference type="PANTHER" id="PTHR10133:SF27">
    <property type="entry name" value="DNA POLYMERASE NU"/>
    <property type="match status" value="1"/>
</dbReference>
<dbReference type="AlphaFoldDB" id="A0A1G7VED3"/>
<dbReference type="CDD" id="cd09859">
    <property type="entry name" value="PIN_53EXO"/>
    <property type="match status" value="1"/>
</dbReference>
<dbReference type="InterPro" id="IPR001098">
    <property type="entry name" value="DNA-dir_DNA_pol_A_palm_dom"/>
</dbReference>
<evidence type="ECO:0000256" key="5">
    <source>
        <dbReference type="ARBA" id="ARBA00022679"/>
    </source>
</evidence>